<dbReference type="InterPro" id="IPR036890">
    <property type="entry name" value="HATPase_C_sf"/>
</dbReference>
<keyword evidence="10 12" id="KW-0472">Membrane</keyword>
<name>A0ABS4YMB2_9MICO</name>
<dbReference type="InterPro" id="IPR005467">
    <property type="entry name" value="His_kinase_dom"/>
</dbReference>
<reference evidence="15 16" key="1">
    <citation type="submission" date="2021-03" db="EMBL/GenBank/DDBJ databases">
        <title>Sequencing the genomes of 1000 actinobacteria strains.</title>
        <authorList>
            <person name="Klenk H.-P."/>
        </authorList>
    </citation>
    <scope>NUCLEOTIDE SEQUENCE [LARGE SCALE GENOMIC DNA]</scope>
    <source>
        <strain evidence="15 16">DSM 14564</strain>
    </source>
</reference>
<dbReference type="SMART" id="SM00304">
    <property type="entry name" value="HAMP"/>
    <property type="match status" value="1"/>
</dbReference>
<evidence type="ECO:0000256" key="1">
    <source>
        <dbReference type="ARBA" id="ARBA00000085"/>
    </source>
</evidence>
<sequence>MRARESRREATRRAGRSWTVRTRVLTTMLAFMVVGLAVTGVLTYAVQFRALEDRVHGELLQEYQELKLIAESTEDDGSFTHTTVDAVLKAATESAAPSDNESVIALIDGRPAHKPRSQDFELVPDDSARSQEVLEQIMAVHEPGRTVTTTMTLGDRELRVLVASVQVAGDDAEGVFVIGNDIGVEKQELWQSVATFAGLSVVTLLIAGWVGYVVTGRLLKPLGALRSATEQVTVDDLAHRIPVPAANDDISALATNFNRMLERIQIGFAEQRRFMSDVGHELRTPLTIVRGTLEMTDLEDPDDVREAHEIATDELDRMGRVVGDLSELAASARPDYVRPAPLDMQEFARSAFARIERIAEREWALVRAADVVADADEQRLTQAVVQLAANAVRYSDEGSRILFSVDQVLGPVGPEIHVGMRDEGVGIAEDDQRRIFERFTRVDGARGSGSGLGLPIVRAIAEGHGGQVRLLSAPGRGSTFTLVFPQFTQRTGVEGDAEDGPGARDAAGPRGDRTDDRRGPAGSPHTTTRSS</sequence>
<evidence type="ECO:0000259" key="13">
    <source>
        <dbReference type="PROSITE" id="PS50109"/>
    </source>
</evidence>
<feature type="domain" description="Histidine kinase" evidence="13">
    <location>
        <begin position="277"/>
        <end position="488"/>
    </location>
</feature>
<organism evidence="15 16">
    <name type="scientific">Brachybacterium fresconis</name>
    <dbReference type="NCBI Taxonomy" id="173363"/>
    <lineage>
        <taxon>Bacteria</taxon>
        <taxon>Bacillati</taxon>
        <taxon>Actinomycetota</taxon>
        <taxon>Actinomycetes</taxon>
        <taxon>Micrococcales</taxon>
        <taxon>Dermabacteraceae</taxon>
        <taxon>Brachybacterium</taxon>
    </lineage>
</organism>
<dbReference type="CDD" id="cd00075">
    <property type="entry name" value="HATPase"/>
    <property type="match status" value="1"/>
</dbReference>
<dbReference type="GO" id="GO:0016301">
    <property type="term" value="F:kinase activity"/>
    <property type="evidence" value="ECO:0007669"/>
    <property type="project" value="UniProtKB-KW"/>
</dbReference>
<dbReference type="PROSITE" id="PS50885">
    <property type="entry name" value="HAMP"/>
    <property type="match status" value="1"/>
</dbReference>
<evidence type="ECO:0000256" key="4">
    <source>
        <dbReference type="ARBA" id="ARBA00022553"/>
    </source>
</evidence>
<keyword evidence="5" id="KW-0808">Transferase</keyword>
<dbReference type="Pfam" id="PF00672">
    <property type="entry name" value="HAMP"/>
    <property type="match status" value="1"/>
</dbReference>
<protein>
    <recommendedName>
        <fullName evidence="3">histidine kinase</fullName>
        <ecNumber evidence="3">2.7.13.3</ecNumber>
    </recommendedName>
</protein>
<evidence type="ECO:0000256" key="9">
    <source>
        <dbReference type="ARBA" id="ARBA00023012"/>
    </source>
</evidence>
<dbReference type="SUPFAM" id="SSF158472">
    <property type="entry name" value="HAMP domain-like"/>
    <property type="match status" value="1"/>
</dbReference>
<dbReference type="SMART" id="SM00387">
    <property type="entry name" value="HATPase_c"/>
    <property type="match status" value="1"/>
</dbReference>
<dbReference type="Pfam" id="PF00512">
    <property type="entry name" value="HisKA"/>
    <property type="match status" value="1"/>
</dbReference>
<evidence type="ECO:0000313" key="16">
    <source>
        <dbReference type="Proteomes" id="UP000698222"/>
    </source>
</evidence>
<dbReference type="InterPro" id="IPR003660">
    <property type="entry name" value="HAMP_dom"/>
</dbReference>
<dbReference type="InterPro" id="IPR003594">
    <property type="entry name" value="HATPase_dom"/>
</dbReference>
<keyword evidence="4" id="KW-0597">Phosphoprotein</keyword>
<dbReference type="PROSITE" id="PS50109">
    <property type="entry name" value="HIS_KIN"/>
    <property type="match status" value="1"/>
</dbReference>
<evidence type="ECO:0000256" key="6">
    <source>
        <dbReference type="ARBA" id="ARBA00022692"/>
    </source>
</evidence>
<dbReference type="Gene3D" id="3.30.565.10">
    <property type="entry name" value="Histidine kinase-like ATPase, C-terminal domain"/>
    <property type="match status" value="1"/>
</dbReference>
<comment type="caution">
    <text evidence="15">The sequence shown here is derived from an EMBL/GenBank/DDBJ whole genome shotgun (WGS) entry which is preliminary data.</text>
</comment>
<dbReference type="CDD" id="cd00082">
    <property type="entry name" value="HisKA"/>
    <property type="match status" value="1"/>
</dbReference>
<dbReference type="EMBL" id="JAGIOC010000001">
    <property type="protein sequence ID" value="MBP2409931.1"/>
    <property type="molecule type" value="Genomic_DNA"/>
</dbReference>
<proteinExistence type="predicted"/>
<dbReference type="InterPro" id="IPR003661">
    <property type="entry name" value="HisK_dim/P_dom"/>
</dbReference>
<dbReference type="Gene3D" id="6.10.340.10">
    <property type="match status" value="1"/>
</dbReference>
<comment type="subcellular location">
    <subcellularLocation>
        <location evidence="2">Cell membrane</location>
    </subcellularLocation>
</comment>
<comment type="catalytic activity">
    <reaction evidence="1">
        <text>ATP + protein L-histidine = ADP + protein N-phospho-L-histidine.</text>
        <dbReference type="EC" id="2.7.13.3"/>
    </reaction>
</comment>
<keyword evidence="6 12" id="KW-0812">Transmembrane</keyword>
<feature type="region of interest" description="Disordered" evidence="11">
    <location>
        <begin position="491"/>
        <end position="531"/>
    </location>
</feature>
<feature type="domain" description="HAMP" evidence="14">
    <location>
        <begin position="216"/>
        <end position="269"/>
    </location>
</feature>
<dbReference type="InterPro" id="IPR036097">
    <property type="entry name" value="HisK_dim/P_sf"/>
</dbReference>
<accession>A0ABS4YMB2</accession>
<dbReference type="EC" id="2.7.13.3" evidence="3"/>
<evidence type="ECO:0000256" key="3">
    <source>
        <dbReference type="ARBA" id="ARBA00012438"/>
    </source>
</evidence>
<keyword evidence="9" id="KW-0902">Two-component regulatory system</keyword>
<evidence type="ECO:0000259" key="14">
    <source>
        <dbReference type="PROSITE" id="PS50885"/>
    </source>
</evidence>
<dbReference type="SMART" id="SM00388">
    <property type="entry name" value="HisKA"/>
    <property type="match status" value="1"/>
</dbReference>
<dbReference type="PRINTS" id="PR00344">
    <property type="entry name" value="BCTRLSENSOR"/>
</dbReference>
<gene>
    <name evidence="15" type="ORF">JOF44_002834</name>
</gene>
<feature type="transmembrane region" description="Helical" evidence="12">
    <location>
        <begin position="20"/>
        <end position="46"/>
    </location>
</feature>
<evidence type="ECO:0000256" key="8">
    <source>
        <dbReference type="ARBA" id="ARBA00022989"/>
    </source>
</evidence>
<keyword evidence="8 12" id="KW-1133">Transmembrane helix</keyword>
<dbReference type="RefSeq" id="WP_209892703.1">
    <property type="nucleotide sequence ID" value="NZ_BAAAJV010000051.1"/>
</dbReference>
<dbReference type="SUPFAM" id="SSF47384">
    <property type="entry name" value="Homodimeric domain of signal transducing histidine kinase"/>
    <property type="match status" value="1"/>
</dbReference>
<evidence type="ECO:0000256" key="11">
    <source>
        <dbReference type="SAM" id="MobiDB-lite"/>
    </source>
</evidence>
<evidence type="ECO:0000256" key="12">
    <source>
        <dbReference type="SAM" id="Phobius"/>
    </source>
</evidence>
<dbReference type="Gene3D" id="1.10.287.130">
    <property type="match status" value="1"/>
</dbReference>
<evidence type="ECO:0000256" key="10">
    <source>
        <dbReference type="ARBA" id="ARBA00023136"/>
    </source>
</evidence>
<evidence type="ECO:0000313" key="15">
    <source>
        <dbReference type="EMBL" id="MBP2409931.1"/>
    </source>
</evidence>
<dbReference type="SUPFAM" id="SSF55874">
    <property type="entry name" value="ATPase domain of HSP90 chaperone/DNA topoisomerase II/histidine kinase"/>
    <property type="match status" value="1"/>
</dbReference>
<keyword evidence="7 15" id="KW-0418">Kinase</keyword>
<dbReference type="PANTHER" id="PTHR45436:SF5">
    <property type="entry name" value="SENSOR HISTIDINE KINASE TRCS"/>
    <property type="match status" value="1"/>
</dbReference>
<evidence type="ECO:0000256" key="5">
    <source>
        <dbReference type="ARBA" id="ARBA00022679"/>
    </source>
</evidence>
<dbReference type="Pfam" id="PF02518">
    <property type="entry name" value="HATPase_c"/>
    <property type="match status" value="1"/>
</dbReference>
<evidence type="ECO:0000256" key="2">
    <source>
        <dbReference type="ARBA" id="ARBA00004236"/>
    </source>
</evidence>
<keyword evidence="16" id="KW-1185">Reference proteome</keyword>
<dbReference type="Proteomes" id="UP000698222">
    <property type="component" value="Unassembled WGS sequence"/>
</dbReference>
<dbReference type="InterPro" id="IPR050428">
    <property type="entry name" value="TCS_sensor_his_kinase"/>
</dbReference>
<evidence type="ECO:0000256" key="7">
    <source>
        <dbReference type="ARBA" id="ARBA00022777"/>
    </source>
</evidence>
<dbReference type="CDD" id="cd06225">
    <property type="entry name" value="HAMP"/>
    <property type="match status" value="1"/>
</dbReference>
<dbReference type="PANTHER" id="PTHR45436">
    <property type="entry name" value="SENSOR HISTIDINE KINASE YKOH"/>
    <property type="match status" value="1"/>
</dbReference>
<dbReference type="InterPro" id="IPR004358">
    <property type="entry name" value="Sig_transdc_His_kin-like_C"/>
</dbReference>
<feature type="compositionally biased region" description="Basic and acidic residues" evidence="11">
    <location>
        <begin position="510"/>
        <end position="519"/>
    </location>
</feature>